<sequence length="189" mass="21278">MRITGGQLTGLRLRSPRGRDIRPTSDRVREALFNILGQRLHDLRVLDLFAGTGVLGLEALSRGAAEAFFVDRSQHSRELILQNLALCRFQERGRFLQHDLLRGLPADLLEPPVTFDLVFLDPPYILQGSVETLETAAMKGIFSPGALAVIETSRRTPPPESIHRLRAVDTRIYGDTRLTFYQTVEEEQT</sequence>
<dbReference type="PANTHER" id="PTHR43542:SF1">
    <property type="entry name" value="METHYLTRANSFERASE"/>
    <property type="match status" value="1"/>
</dbReference>
<organism evidence="4">
    <name type="scientific">Uncultured Desulfatiglans sp</name>
    <dbReference type="NCBI Taxonomy" id="1748965"/>
    <lineage>
        <taxon>Bacteria</taxon>
        <taxon>Pseudomonadati</taxon>
        <taxon>Thermodesulfobacteriota</taxon>
        <taxon>Desulfobacteria</taxon>
        <taxon>Desulfatiglandales</taxon>
        <taxon>Desulfatiglandaceae</taxon>
        <taxon>Desulfatiglans</taxon>
        <taxon>environmental samples</taxon>
    </lineage>
</organism>
<dbReference type="AlphaFoldDB" id="A0A653ADM1"/>
<dbReference type="InterPro" id="IPR002052">
    <property type="entry name" value="DNA_methylase_N6_adenine_CS"/>
</dbReference>
<dbReference type="GO" id="GO:0008168">
    <property type="term" value="F:methyltransferase activity"/>
    <property type="evidence" value="ECO:0007669"/>
    <property type="project" value="UniProtKB-KW"/>
</dbReference>
<keyword evidence="1 4" id="KW-0489">Methyltransferase</keyword>
<dbReference type="PIRSF" id="PIRSF004553">
    <property type="entry name" value="CHP00095"/>
    <property type="match status" value="1"/>
</dbReference>
<gene>
    <name evidence="4" type="ORF">TRIP_B40087</name>
</gene>
<evidence type="ECO:0000256" key="2">
    <source>
        <dbReference type="ARBA" id="ARBA00022679"/>
    </source>
</evidence>
<keyword evidence="2 4" id="KW-0808">Transferase</keyword>
<dbReference type="NCBIfam" id="TIGR00095">
    <property type="entry name" value="16S rRNA (guanine(966)-N(2))-methyltransferase RsmD"/>
    <property type="match status" value="1"/>
</dbReference>
<evidence type="ECO:0000256" key="3">
    <source>
        <dbReference type="SAM" id="MobiDB-lite"/>
    </source>
</evidence>
<evidence type="ECO:0000313" key="4">
    <source>
        <dbReference type="EMBL" id="VBB46169.1"/>
    </source>
</evidence>
<dbReference type="SUPFAM" id="SSF53335">
    <property type="entry name" value="S-adenosyl-L-methionine-dependent methyltransferases"/>
    <property type="match status" value="1"/>
</dbReference>
<feature type="region of interest" description="Disordered" evidence="3">
    <location>
        <begin position="1"/>
        <end position="22"/>
    </location>
</feature>
<reference evidence="4" key="1">
    <citation type="submission" date="2018-07" db="EMBL/GenBank/DDBJ databases">
        <authorList>
            <consortium name="Genoscope - CEA"/>
            <person name="William W."/>
        </authorList>
    </citation>
    <scope>NUCLEOTIDE SEQUENCE</scope>
    <source>
        <strain evidence="4">IK1</strain>
    </source>
</reference>
<dbReference type="CDD" id="cd02440">
    <property type="entry name" value="AdoMet_MTases"/>
    <property type="match status" value="1"/>
</dbReference>
<dbReference type="GO" id="GO:0031167">
    <property type="term" value="P:rRNA methylation"/>
    <property type="evidence" value="ECO:0007669"/>
    <property type="project" value="InterPro"/>
</dbReference>
<accession>A0A653ADM1</accession>
<dbReference type="PROSITE" id="PS00092">
    <property type="entry name" value="N6_MTASE"/>
    <property type="match status" value="1"/>
</dbReference>
<dbReference type="Gene3D" id="3.40.50.150">
    <property type="entry name" value="Vaccinia Virus protein VP39"/>
    <property type="match status" value="1"/>
</dbReference>
<dbReference type="InterPro" id="IPR004398">
    <property type="entry name" value="RNA_MeTrfase_RsmD"/>
</dbReference>
<dbReference type="PANTHER" id="PTHR43542">
    <property type="entry name" value="METHYLTRANSFERASE"/>
    <property type="match status" value="1"/>
</dbReference>
<dbReference type="EMBL" id="UPXX01000031">
    <property type="protein sequence ID" value="VBB46169.1"/>
    <property type="molecule type" value="Genomic_DNA"/>
</dbReference>
<evidence type="ECO:0000256" key="1">
    <source>
        <dbReference type="ARBA" id="ARBA00022603"/>
    </source>
</evidence>
<name>A0A653ADM1_UNCDX</name>
<protein>
    <submittedName>
        <fullName evidence="4">Methyltransferase</fullName>
    </submittedName>
</protein>
<dbReference type="GO" id="GO:0003676">
    <property type="term" value="F:nucleic acid binding"/>
    <property type="evidence" value="ECO:0007669"/>
    <property type="project" value="InterPro"/>
</dbReference>
<dbReference type="InterPro" id="IPR029063">
    <property type="entry name" value="SAM-dependent_MTases_sf"/>
</dbReference>
<dbReference type="Pfam" id="PF03602">
    <property type="entry name" value="Cons_hypoth95"/>
    <property type="match status" value="1"/>
</dbReference>
<proteinExistence type="predicted"/>